<protein>
    <recommendedName>
        <fullName evidence="3">Transcobalamin-like C-terminal domain-containing protein</fullName>
    </recommendedName>
</protein>
<proteinExistence type="predicted"/>
<dbReference type="Pfam" id="PF14478">
    <property type="entry name" value="DUF4430"/>
    <property type="match status" value="1"/>
</dbReference>
<keyword evidence="2" id="KW-0732">Signal</keyword>
<keyword evidence="5" id="KW-1185">Reference proteome</keyword>
<feature type="compositionally biased region" description="Low complexity" evidence="1">
    <location>
        <begin position="135"/>
        <end position="144"/>
    </location>
</feature>
<gene>
    <name evidence="4" type="ORF">J2Z70_004741</name>
</gene>
<feature type="signal peptide" evidence="2">
    <location>
        <begin position="1"/>
        <end position="30"/>
    </location>
</feature>
<feature type="compositionally biased region" description="Low complexity" evidence="1">
    <location>
        <begin position="70"/>
        <end position="127"/>
    </location>
</feature>
<organism evidence="4 5">
    <name type="scientific">Paenibacillus silagei</name>
    <dbReference type="NCBI Taxonomy" id="1670801"/>
    <lineage>
        <taxon>Bacteria</taxon>
        <taxon>Bacillati</taxon>
        <taxon>Bacillota</taxon>
        <taxon>Bacilli</taxon>
        <taxon>Bacillales</taxon>
        <taxon>Paenibacillaceae</taxon>
        <taxon>Paenibacillus</taxon>
    </lineage>
</organism>
<dbReference type="Proteomes" id="UP000773462">
    <property type="component" value="Unassembled WGS sequence"/>
</dbReference>
<evidence type="ECO:0000256" key="1">
    <source>
        <dbReference type="SAM" id="MobiDB-lite"/>
    </source>
</evidence>
<dbReference type="InterPro" id="IPR027954">
    <property type="entry name" value="Transcobalamin-like_C"/>
</dbReference>
<feature type="compositionally biased region" description="Low complexity" evidence="1">
    <location>
        <begin position="154"/>
        <end position="173"/>
    </location>
</feature>
<feature type="chain" id="PRO_5047251449" description="Transcobalamin-like C-terminal domain-containing protein" evidence="2">
    <location>
        <begin position="31"/>
        <end position="288"/>
    </location>
</feature>
<dbReference type="EMBL" id="JAGGLV010000018">
    <property type="protein sequence ID" value="MBP2114572.1"/>
    <property type="molecule type" value="Genomic_DNA"/>
</dbReference>
<accession>A0ABS4NWY3</accession>
<feature type="region of interest" description="Disordered" evidence="1">
    <location>
        <begin position="31"/>
        <end position="176"/>
    </location>
</feature>
<evidence type="ECO:0000313" key="4">
    <source>
        <dbReference type="EMBL" id="MBP2114572.1"/>
    </source>
</evidence>
<sequence length="288" mass="28725">MFNLVKRGRGRLAPLLLLLMVLLLPGCSSGQPDQAGGGPQPPAGTPAAQTPRPGDEAAPLPGAAEGTAVPSAPADGTAAPASPGAAATQPSAGASEPAKPASPSAAATQPSAGASKPAKPASPGAAATQPSAGVSKPAKSAAATPKPPTPAPAPAATAKPPAATRSPAATPKPDNVVTLSITGDEEHGVILAAAQYEIKKGESVLDLLKRITRAQKIQMEYQGSKAFAYVEGIDNLYEGDHGAESGWMYKVNGEFPSKAAGSWIVELGDTIEWLYTLDLGKDLGAKAP</sequence>
<evidence type="ECO:0000313" key="5">
    <source>
        <dbReference type="Proteomes" id="UP000773462"/>
    </source>
</evidence>
<dbReference type="RefSeq" id="WP_209877179.1">
    <property type="nucleotide sequence ID" value="NZ_JAGGLV010000018.1"/>
</dbReference>
<evidence type="ECO:0000256" key="2">
    <source>
        <dbReference type="SAM" id="SignalP"/>
    </source>
</evidence>
<reference evidence="4 5" key="1">
    <citation type="submission" date="2021-03" db="EMBL/GenBank/DDBJ databases">
        <title>Genomic Encyclopedia of Type Strains, Phase IV (KMG-IV): sequencing the most valuable type-strain genomes for metagenomic binning, comparative biology and taxonomic classification.</title>
        <authorList>
            <person name="Goeker M."/>
        </authorList>
    </citation>
    <scope>NUCLEOTIDE SEQUENCE [LARGE SCALE GENOMIC DNA]</scope>
    <source>
        <strain evidence="4 5">DSM 101953</strain>
    </source>
</reference>
<evidence type="ECO:0000259" key="3">
    <source>
        <dbReference type="Pfam" id="PF14478"/>
    </source>
</evidence>
<name>A0ABS4NWY3_9BACL</name>
<feature type="domain" description="Transcobalamin-like C-terminal" evidence="3">
    <location>
        <begin position="201"/>
        <end position="276"/>
    </location>
</feature>
<comment type="caution">
    <text evidence="4">The sequence shown here is derived from an EMBL/GenBank/DDBJ whole genome shotgun (WGS) entry which is preliminary data.</text>
</comment>
<dbReference type="Gene3D" id="2.170.130.30">
    <property type="match status" value="1"/>
</dbReference>